<name>A0A0F9V8X7_9ZZZZ</name>
<reference evidence="1" key="1">
    <citation type="journal article" date="2015" name="Nature">
        <title>Complex archaea that bridge the gap between prokaryotes and eukaryotes.</title>
        <authorList>
            <person name="Spang A."/>
            <person name="Saw J.H."/>
            <person name="Jorgensen S.L."/>
            <person name="Zaremba-Niedzwiedzka K."/>
            <person name="Martijn J."/>
            <person name="Lind A.E."/>
            <person name="van Eijk R."/>
            <person name="Schleper C."/>
            <person name="Guy L."/>
            <person name="Ettema T.J."/>
        </authorList>
    </citation>
    <scope>NUCLEOTIDE SEQUENCE</scope>
</reference>
<organism evidence="1">
    <name type="scientific">marine sediment metagenome</name>
    <dbReference type="NCBI Taxonomy" id="412755"/>
    <lineage>
        <taxon>unclassified sequences</taxon>
        <taxon>metagenomes</taxon>
        <taxon>ecological metagenomes</taxon>
    </lineage>
</organism>
<comment type="caution">
    <text evidence="1">The sequence shown here is derived from an EMBL/GenBank/DDBJ whole genome shotgun (WGS) entry which is preliminary data.</text>
</comment>
<protein>
    <submittedName>
        <fullName evidence="1">Uncharacterized protein</fullName>
    </submittedName>
</protein>
<proteinExistence type="predicted"/>
<sequence>MPDRITSHKVTRVLSYWDTSHECESCDREFAGPAALVKIDTGQERIVCLACLKKLTSFWRRLRFPSLFHFHDWEYEGNILAGDESRQCAICDKRQMKGTGSWGEPVWVRWKQKKVKAGAYWR</sequence>
<accession>A0A0F9V8X7</accession>
<gene>
    <name evidence="1" type="ORF">LCGC14_0514000</name>
</gene>
<evidence type="ECO:0000313" key="1">
    <source>
        <dbReference type="EMBL" id="KKN62263.1"/>
    </source>
</evidence>
<dbReference type="AlphaFoldDB" id="A0A0F9V8X7"/>
<dbReference type="EMBL" id="LAZR01000631">
    <property type="protein sequence ID" value="KKN62263.1"/>
    <property type="molecule type" value="Genomic_DNA"/>
</dbReference>